<evidence type="ECO:0000256" key="1">
    <source>
        <dbReference type="ARBA" id="ARBA00004496"/>
    </source>
</evidence>
<dbReference type="SUPFAM" id="SSF55770">
    <property type="entry name" value="Profilin (actin-binding protein)"/>
    <property type="match status" value="1"/>
</dbReference>
<keyword evidence="6" id="KW-0744">Spermatogenesis</keyword>
<evidence type="ECO:0000256" key="6">
    <source>
        <dbReference type="ARBA" id="ARBA00022871"/>
    </source>
</evidence>
<dbReference type="PANTHER" id="PTHR11604:SF2">
    <property type="entry name" value="PROFILIN-4"/>
    <property type="match status" value="1"/>
</dbReference>
<evidence type="ECO:0000256" key="9">
    <source>
        <dbReference type="RuleBase" id="RU003909"/>
    </source>
</evidence>
<protein>
    <recommendedName>
        <fullName evidence="9">Profilin</fullName>
    </recommendedName>
</protein>
<dbReference type="PANTHER" id="PTHR11604">
    <property type="entry name" value="PROFILIN"/>
    <property type="match status" value="1"/>
</dbReference>
<dbReference type="SMART" id="SM00392">
    <property type="entry name" value="PROF"/>
    <property type="match status" value="1"/>
</dbReference>
<evidence type="ECO:0000256" key="2">
    <source>
        <dbReference type="ARBA" id="ARBA00010058"/>
    </source>
</evidence>
<dbReference type="CTD" id="375189"/>
<dbReference type="FunFam" id="3.30.450.30:FF:000007">
    <property type="entry name" value="Profilin"/>
    <property type="match status" value="1"/>
</dbReference>
<dbReference type="FunCoup" id="A0A6J2W3P7">
    <property type="interactions" value="547"/>
</dbReference>
<evidence type="ECO:0000256" key="4">
    <source>
        <dbReference type="ARBA" id="ARBA00022490"/>
    </source>
</evidence>
<gene>
    <name evidence="11" type="primary">pfn4</name>
</gene>
<comment type="similarity">
    <text evidence="2 9">Belongs to the profilin family.</text>
</comment>
<dbReference type="RefSeq" id="XP_030638689.1">
    <property type="nucleotide sequence ID" value="XM_030782829.1"/>
</dbReference>
<evidence type="ECO:0000256" key="7">
    <source>
        <dbReference type="ARBA" id="ARBA00023121"/>
    </source>
</evidence>
<dbReference type="InParanoid" id="A0A6J2W3P7"/>
<reference evidence="11" key="1">
    <citation type="submission" date="2025-08" db="UniProtKB">
        <authorList>
            <consortium name="RefSeq"/>
        </authorList>
    </citation>
    <scope>IDENTIFICATION</scope>
</reference>
<evidence type="ECO:0000313" key="11">
    <source>
        <dbReference type="RefSeq" id="XP_030638689.1"/>
    </source>
</evidence>
<dbReference type="GO" id="GO:0008289">
    <property type="term" value="F:lipid binding"/>
    <property type="evidence" value="ECO:0007669"/>
    <property type="project" value="UniProtKB-KW"/>
</dbReference>
<keyword evidence="7" id="KW-0446">Lipid-binding</keyword>
<dbReference type="Proteomes" id="UP000504632">
    <property type="component" value="Chromosome 1"/>
</dbReference>
<proteinExistence type="inferred from homology"/>
<comment type="subcellular location">
    <subcellularLocation>
        <location evidence="1">Cytoplasm</location>
    </subcellularLocation>
</comment>
<evidence type="ECO:0000313" key="10">
    <source>
        <dbReference type="Proteomes" id="UP000504632"/>
    </source>
</evidence>
<dbReference type="AlphaFoldDB" id="A0A6J2W3P7"/>
<keyword evidence="3" id="KW-0217">Developmental protein</keyword>
<comment type="function">
    <text evidence="8">Involved in male fertility. Required for manchette development and acrosome biogenesis during spermiogenesis. Binds in vitro to phospholipids, including phosphatidylinositol 3-phosphate (PtdIns(3)P), phosphatidylinositol 4,5-bisphosphate (PtdIns(4,5)P2), phosphatidylinositol 4-phosphate (PtdIns(4)P) and phosphatidic acid (PA). Contrary to other profilin family members, does not bind to actin in vitro.</text>
</comment>
<dbReference type="OrthoDB" id="421374at2759"/>
<dbReference type="InterPro" id="IPR048278">
    <property type="entry name" value="PFN"/>
</dbReference>
<evidence type="ECO:0000256" key="3">
    <source>
        <dbReference type="ARBA" id="ARBA00022473"/>
    </source>
</evidence>
<keyword evidence="4" id="KW-0963">Cytoplasm</keyword>
<sequence length="124" mass="13879">MNQLQILINDCLIDTKHVENAAIIVAKTGSVTAASTRFLISHQQAQVFVDAFKHLNETRDLGFYFQEKAFTCVRADINSIYSKCEGHGLILVKTTHYVVVATYNDSMYPSVCVEAVETLGKIHR</sequence>
<dbReference type="InterPro" id="IPR005455">
    <property type="entry name" value="PFN_euk"/>
</dbReference>
<dbReference type="GO" id="GO:0003785">
    <property type="term" value="F:actin monomer binding"/>
    <property type="evidence" value="ECO:0007669"/>
    <property type="project" value="TreeGrafter"/>
</dbReference>
<dbReference type="Pfam" id="PF00235">
    <property type="entry name" value="Profilin"/>
    <property type="match status" value="1"/>
</dbReference>
<evidence type="ECO:0000256" key="8">
    <source>
        <dbReference type="ARBA" id="ARBA00059169"/>
    </source>
</evidence>
<keyword evidence="10" id="KW-1185">Reference proteome</keyword>
<dbReference type="InterPro" id="IPR036140">
    <property type="entry name" value="PFN_sf"/>
</dbReference>
<accession>A0A6J2W3P7</accession>
<keyword evidence="9" id="KW-0009">Actin-binding</keyword>
<keyword evidence="5" id="KW-0221">Differentiation</keyword>
<name>A0A6J2W3P7_CHACN</name>
<dbReference type="GO" id="GO:0005938">
    <property type="term" value="C:cell cortex"/>
    <property type="evidence" value="ECO:0007669"/>
    <property type="project" value="TreeGrafter"/>
</dbReference>
<dbReference type="GO" id="GO:0030154">
    <property type="term" value="P:cell differentiation"/>
    <property type="evidence" value="ECO:0007669"/>
    <property type="project" value="UniProtKB-KW"/>
</dbReference>
<dbReference type="GO" id="GO:0007283">
    <property type="term" value="P:spermatogenesis"/>
    <property type="evidence" value="ECO:0007669"/>
    <property type="project" value="UniProtKB-KW"/>
</dbReference>
<organism evidence="10 11">
    <name type="scientific">Chanos chanos</name>
    <name type="common">Milkfish</name>
    <name type="synonym">Mugil chanos</name>
    <dbReference type="NCBI Taxonomy" id="29144"/>
    <lineage>
        <taxon>Eukaryota</taxon>
        <taxon>Metazoa</taxon>
        <taxon>Chordata</taxon>
        <taxon>Craniata</taxon>
        <taxon>Vertebrata</taxon>
        <taxon>Euteleostomi</taxon>
        <taxon>Actinopterygii</taxon>
        <taxon>Neopterygii</taxon>
        <taxon>Teleostei</taxon>
        <taxon>Ostariophysi</taxon>
        <taxon>Gonorynchiformes</taxon>
        <taxon>Chanidae</taxon>
        <taxon>Chanos</taxon>
    </lineage>
</organism>
<evidence type="ECO:0000256" key="5">
    <source>
        <dbReference type="ARBA" id="ARBA00022782"/>
    </source>
</evidence>
<dbReference type="Gene3D" id="3.30.450.30">
    <property type="entry name" value="Dynein light chain 2a, cytoplasmic"/>
    <property type="match status" value="1"/>
</dbReference>
<dbReference type="GeneID" id="115819262"/>